<accession>A0A558J7P2</accession>
<dbReference type="AlphaFoldDB" id="A0A558J7P2"/>
<name>A0A558J7P2_9GAMM</name>
<dbReference type="RefSeq" id="WP_144810767.1">
    <property type="nucleotide sequence ID" value="NZ_VNFE01000003.1"/>
</dbReference>
<sequence>MNVPYYAQWETPSMIKDFLSKDAAPSQDPNWENSGAPSPEAYEKWSGHICGMACLKMALAYYTGTTFSLFHILNLAIQYGAYKESSGNIAGMIYAPAVNMLQQEFNITSKVLAPIAIDDVQQQWNDSRLFIASVHPSIRQTDTSPPARGGHLVLVTNITSKEITFHNPSGSDPASQINVTLEHHDFNRFFAQRGILLTG</sequence>
<evidence type="ECO:0000313" key="2">
    <source>
        <dbReference type="EMBL" id="TVU89661.1"/>
    </source>
</evidence>
<dbReference type="Proteomes" id="UP000317288">
    <property type="component" value="Unassembled WGS sequence"/>
</dbReference>
<organism evidence="2 3">
    <name type="scientific">Vreelandella titanicae</name>
    <dbReference type="NCBI Taxonomy" id="664683"/>
    <lineage>
        <taxon>Bacteria</taxon>
        <taxon>Pseudomonadati</taxon>
        <taxon>Pseudomonadota</taxon>
        <taxon>Gammaproteobacteria</taxon>
        <taxon>Oceanospirillales</taxon>
        <taxon>Halomonadaceae</taxon>
        <taxon>Vreelandella</taxon>
    </lineage>
</organism>
<reference evidence="2 3" key="1">
    <citation type="submission" date="2019-07" db="EMBL/GenBank/DDBJ databases">
        <title>Diversity of Bacteria from Kongsfjorden, Arctic.</title>
        <authorList>
            <person name="Yu Y."/>
        </authorList>
    </citation>
    <scope>NUCLEOTIDE SEQUENCE [LARGE SCALE GENOMIC DNA]</scope>
    <source>
        <strain evidence="2 3">SM1922</strain>
    </source>
</reference>
<evidence type="ECO:0000313" key="3">
    <source>
        <dbReference type="Proteomes" id="UP000317288"/>
    </source>
</evidence>
<dbReference type="Pfam" id="PF13529">
    <property type="entry name" value="Peptidase_C39_2"/>
    <property type="match status" value="1"/>
</dbReference>
<protein>
    <recommendedName>
        <fullName evidence="1">Peptidase C39-like domain-containing protein</fullName>
    </recommendedName>
</protein>
<comment type="caution">
    <text evidence="2">The sequence shown here is derived from an EMBL/GenBank/DDBJ whole genome shotgun (WGS) entry which is preliminary data.</text>
</comment>
<evidence type="ECO:0000259" key="1">
    <source>
        <dbReference type="Pfam" id="PF13529"/>
    </source>
</evidence>
<dbReference type="EMBL" id="VNFE01000003">
    <property type="protein sequence ID" value="TVU89661.1"/>
    <property type="molecule type" value="Genomic_DNA"/>
</dbReference>
<feature type="domain" description="Peptidase C39-like" evidence="1">
    <location>
        <begin position="2"/>
        <end position="168"/>
    </location>
</feature>
<dbReference type="Gene3D" id="3.90.70.10">
    <property type="entry name" value="Cysteine proteinases"/>
    <property type="match status" value="1"/>
</dbReference>
<gene>
    <name evidence="2" type="ORF">FQP89_09890</name>
</gene>
<proteinExistence type="predicted"/>
<dbReference type="InterPro" id="IPR039564">
    <property type="entry name" value="Peptidase_C39-like"/>
</dbReference>